<evidence type="ECO:0000256" key="1">
    <source>
        <dbReference type="SAM" id="MobiDB-lite"/>
    </source>
</evidence>
<feature type="region of interest" description="Disordered" evidence="1">
    <location>
        <begin position="192"/>
        <end position="400"/>
    </location>
</feature>
<feature type="region of interest" description="Disordered" evidence="1">
    <location>
        <begin position="1"/>
        <end position="62"/>
    </location>
</feature>
<sequence length="400" mass="42850">MASHSANTSRAGSPSPSSGSESPSRASGSRGSISASASSKGPFYRADTTFNPSPYQPPQRSLPLYRTSTIPPVVPAVFDTPQATAPPFDGMFVRPPFDNLPEGVVLVNEGMNYSVMHAHPTWFLDIKDFITLDTNPDGAIRYPRDLEPPRPRRQKDLLLRCTFCPRTYAGVNAKSMWTRHVREKHRVVLSKAWSDTATSSRRQSTGKPAATPAVPLLAIDTATPVRRPSGSGNSDDTDVFNFSQPAEGKSPLTTVPLAVAKPAAAAASKPKPGPKPKPAKSASPAKAKKVSAPRKIVIPAQRPKPAPPVLPWVKSLSPPPPEGIRPPRMRPFPRKSLLASQGSFELKAAEPSDSTTPGQPSAESDQTPSPSAQAVANTTHPADWMCLSPPPSLQRWWPTP</sequence>
<feature type="compositionally biased region" description="Polar residues" evidence="1">
    <location>
        <begin position="230"/>
        <end position="244"/>
    </location>
</feature>
<dbReference type="AlphaFoldDB" id="A0AAD6RWS6"/>
<dbReference type="EMBL" id="JARJCM010000462">
    <property type="protein sequence ID" value="KAJ7016804.1"/>
    <property type="molecule type" value="Genomic_DNA"/>
</dbReference>
<feature type="compositionally biased region" description="Low complexity" evidence="1">
    <location>
        <begin position="255"/>
        <end position="270"/>
    </location>
</feature>
<accession>A0AAD6RWS6</accession>
<evidence type="ECO:0000313" key="3">
    <source>
        <dbReference type="Proteomes" id="UP001218188"/>
    </source>
</evidence>
<proteinExistence type="predicted"/>
<gene>
    <name evidence="2" type="ORF">C8F04DRAFT_495939</name>
</gene>
<protein>
    <submittedName>
        <fullName evidence="2">Uncharacterized protein</fullName>
    </submittedName>
</protein>
<feature type="compositionally biased region" description="Polar residues" evidence="1">
    <location>
        <begin position="352"/>
        <end position="380"/>
    </location>
</feature>
<reference evidence="2" key="1">
    <citation type="submission" date="2023-03" db="EMBL/GenBank/DDBJ databases">
        <title>Massive genome expansion in bonnet fungi (Mycena s.s.) driven by repeated elements and novel gene families across ecological guilds.</title>
        <authorList>
            <consortium name="Lawrence Berkeley National Laboratory"/>
            <person name="Harder C.B."/>
            <person name="Miyauchi S."/>
            <person name="Viragh M."/>
            <person name="Kuo A."/>
            <person name="Thoen E."/>
            <person name="Andreopoulos B."/>
            <person name="Lu D."/>
            <person name="Skrede I."/>
            <person name="Drula E."/>
            <person name="Henrissat B."/>
            <person name="Morin E."/>
            <person name="Kohler A."/>
            <person name="Barry K."/>
            <person name="LaButti K."/>
            <person name="Morin E."/>
            <person name="Salamov A."/>
            <person name="Lipzen A."/>
            <person name="Mereny Z."/>
            <person name="Hegedus B."/>
            <person name="Baldrian P."/>
            <person name="Stursova M."/>
            <person name="Weitz H."/>
            <person name="Taylor A."/>
            <person name="Grigoriev I.V."/>
            <person name="Nagy L.G."/>
            <person name="Martin F."/>
            <person name="Kauserud H."/>
        </authorList>
    </citation>
    <scope>NUCLEOTIDE SEQUENCE</scope>
    <source>
        <strain evidence="2">CBHHK200</strain>
    </source>
</reference>
<comment type="caution">
    <text evidence="2">The sequence shown here is derived from an EMBL/GenBank/DDBJ whole genome shotgun (WGS) entry which is preliminary data.</text>
</comment>
<keyword evidence="3" id="KW-1185">Reference proteome</keyword>
<feature type="compositionally biased region" description="Polar residues" evidence="1">
    <location>
        <begin position="193"/>
        <end position="206"/>
    </location>
</feature>
<dbReference type="Proteomes" id="UP001218188">
    <property type="component" value="Unassembled WGS sequence"/>
</dbReference>
<evidence type="ECO:0000313" key="2">
    <source>
        <dbReference type="EMBL" id="KAJ7016804.1"/>
    </source>
</evidence>
<organism evidence="2 3">
    <name type="scientific">Mycena alexandri</name>
    <dbReference type="NCBI Taxonomy" id="1745969"/>
    <lineage>
        <taxon>Eukaryota</taxon>
        <taxon>Fungi</taxon>
        <taxon>Dikarya</taxon>
        <taxon>Basidiomycota</taxon>
        <taxon>Agaricomycotina</taxon>
        <taxon>Agaricomycetes</taxon>
        <taxon>Agaricomycetidae</taxon>
        <taxon>Agaricales</taxon>
        <taxon>Marasmiineae</taxon>
        <taxon>Mycenaceae</taxon>
        <taxon>Mycena</taxon>
    </lineage>
</organism>
<feature type="compositionally biased region" description="Low complexity" evidence="1">
    <location>
        <begin position="9"/>
        <end position="39"/>
    </location>
</feature>
<name>A0AAD6RWS6_9AGAR</name>